<keyword evidence="2" id="KW-1185">Reference proteome</keyword>
<dbReference type="RefSeq" id="WP_014261341.1">
    <property type="nucleotide sequence ID" value="NC_016629.1"/>
</dbReference>
<sequence length="140" mass="15461">MSMDNPRYQRLQQRLATLRPEQRAILSTAQNELTGQVAQDDARNELTGRKTAMQEQGREQGLGLQRDSLALNQEISRGQLDLGRDQFSAGKKDLRRAELLGLANVGISGGLGYLDKQRAEAEDARVAARARKLLSAMEGL</sequence>
<dbReference type="Proteomes" id="UP000007844">
    <property type="component" value="Chromosome"/>
</dbReference>
<proteinExistence type="predicted"/>
<dbReference type="EMBL" id="CP003221">
    <property type="protein sequence ID" value="EGJ51727.1"/>
    <property type="molecule type" value="Genomic_DNA"/>
</dbReference>
<evidence type="ECO:0000313" key="1">
    <source>
        <dbReference type="EMBL" id="EGJ51727.1"/>
    </source>
</evidence>
<dbReference type="HOGENOM" id="CLU_1831905_0_0_7"/>
<dbReference type="KEGG" id="daf:Desaf_3441"/>
<dbReference type="AlphaFoldDB" id="F3YXF0"/>
<gene>
    <name evidence="1" type="ORF">Desaf_3441</name>
</gene>
<dbReference type="STRING" id="690850.Desaf_3441"/>
<reference evidence="1 2" key="1">
    <citation type="journal article" date="2011" name="J. Bacteriol.">
        <title>Genome sequence of the mercury-methylating and pleomorphic Desulfovibrio africanus Strain Walvis Bay.</title>
        <authorList>
            <person name="Brown S.D."/>
            <person name="Wall J.D."/>
            <person name="Kucken A.M."/>
            <person name="Gilmour C.C."/>
            <person name="Podar M."/>
            <person name="Brandt C.C."/>
            <person name="Teshima H."/>
            <person name="Detter J.C."/>
            <person name="Han C.S."/>
            <person name="Land M.L."/>
            <person name="Lucas S."/>
            <person name="Han J."/>
            <person name="Pennacchio L."/>
            <person name="Nolan M."/>
            <person name="Pitluck S."/>
            <person name="Woyke T."/>
            <person name="Goodwin L."/>
            <person name="Palumbo A.V."/>
            <person name="Elias D.A."/>
        </authorList>
    </citation>
    <scope>NUCLEOTIDE SEQUENCE [LARGE SCALE GENOMIC DNA]</scope>
    <source>
        <strain evidence="1 2">Walvis Bay</strain>
    </source>
</reference>
<protein>
    <submittedName>
        <fullName evidence="1">Uncharacterized protein</fullName>
    </submittedName>
</protein>
<accession>F3YXF0</accession>
<organism evidence="1 2">
    <name type="scientific">Desulfocurvibacter africanus subsp. africanus str. Walvis Bay</name>
    <dbReference type="NCBI Taxonomy" id="690850"/>
    <lineage>
        <taxon>Bacteria</taxon>
        <taxon>Pseudomonadati</taxon>
        <taxon>Thermodesulfobacteriota</taxon>
        <taxon>Desulfovibrionia</taxon>
        <taxon>Desulfovibrionales</taxon>
        <taxon>Desulfovibrionaceae</taxon>
        <taxon>Desulfocurvibacter</taxon>
    </lineage>
</organism>
<evidence type="ECO:0000313" key="2">
    <source>
        <dbReference type="Proteomes" id="UP000007844"/>
    </source>
</evidence>
<name>F3YXF0_DESAF</name>